<dbReference type="Proteomes" id="UP000824037">
    <property type="component" value="Unassembled WGS sequence"/>
</dbReference>
<keyword evidence="1" id="KW-0732">Signal</keyword>
<evidence type="ECO:0000313" key="2">
    <source>
        <dbReference type="EMBL" id="HIZ38197.1"/>
    </source>
</evidence>
<organism evidence="2 3">
    <name type="scientific">Candidatus Ruania gallistercoris</name>
    <dbReference type="NCBI Taxonomy" id="2838746"/>
    <lineage>
        <taxon>Bacteria</taxon>
        <taxon>Bacillati</taxon>
        <taxon>Actinomycetota</taxon>
        <taxon>Actinomycetes</taxon>
        <taxon>Micrococcales</taxon>
        <taxon>Ruaniaceae</taxon>
        <taxon>Ruania</taxon>
    </lineage>
</organism>
<sequence length="436" mass="45405">MNRNTRRAAVAGACALALGVLAGCSGGSGSDGGEDGDVTLTWWHNATGEPLAGFWDDVAAEFEADHPGVTVEVTGYQNEELQGTLIPNQLRTGEGLDLYQQWGAGELAAQVEAGYVMDLTDQVAAEAEALGGVVAPWQVDGQTYGLPYNFGVEGFWYNKDLFAEAGIEAPPTTLDELYEAIDTLKAAGITPIAVGAGDGWPAAHYWYNFALKSCAPEVLQQSQAELVWDDPCFVEAGELLAEFIDSEPFQEGFLATSAQQGAGSSAGMLATGEAAMELMGHWNPGVMGGILQEESGDENATPPDFLGWFNFPGIEGAAGDPTAALGGGDGFSCTAWAPPECAELLAYISSEEVQTRFGETGAGVPVTPGSEAGVEDENLQLVLAGLRDASYVQLWFDTAYGPTVGGALNDSIVQMFGGQGSPQDIVTAMTDAAATL</sequence>
<dbReference type="SUPFAM" id="SSF53850">
    <property type="entry name" value="Periplasmic binding protein-like II"/>
    <property type="match status" value="1"/>
</dbReference>
<dbReference type="Pfam" id="PF01547">
    <property type="entry name" value="SBP_bac_1"/>
    <property type="match status" value="1"/>
</dbReference>
<feature type="signal peptide" evidence="1">
    <location>
        <begin position="1"/>
        <end position="22"/>
    </location>
</feature>
<gene>
    <name evidence="2" type="ORF">H9815_20660</name>
</gene>
<dbReference type="Gene3D" id="3.40.190.10">
    <property type="entry name" value="Periplasmic binding protein-like II"/>
    <property type="match status" value="2"/>
</dbReference>
<dbReference type="AlphaFoldDB" id="A0A9D2J6S6"/>
<dbReference type="InterPro" id="IPR006059">
    <property type="entry name" value="SBP"/>
</dbReference>
<dbReference type="PANTHER" id="PTHR43649">
    <property type="entry name" value="ARABINOSE-BINDING PROTEIN-RELATED"/>
    <property type="match status" value="1"/>
</dbReference>
<proteinExistence type="predicted"/>
<dbReference type="PANTHER" id="PTHR43649:SF14">
    <property type="entry name" value="BLR3389 PROTEIN"/>
    <property type="match status" value="1"/>
</dbReference>
<comment type="caution">
    <text evidence="2">The sequence shown here is derived from an EMBL/GenBank/DDBJ whole genome shotgun (WGS) entry which is preliminary data.</text>
</comment>
<name>A0A9D2J6S6_9MICO</name>
<reference evidence="2" key="1">
    <citation type="journal article" date="2021" name="PeerJ">
        <title>Extensive microbial diversity within the chicken gut microbiome revealed by metagenomics and culture.</title>
        <authorList>
            <person name="Gilroy R."/>
            <person name="Ravi A."/>
            <person name="Getino M."/>
            <person name="Pursley I."/>
            <person name="Horton D.L."/>
            <person name="Alikhan N.F."/>
            <person name="Baker D."/>
            <person name="Gharbi K."/>
            <person name="Hall N."/>
            <person name="Watson M."/>
            <person name="Adriaenssens E.M."/>
            <person name="Foster-Nyarko E."/>
            <person name="Jarju S."/>
            <person name="Secka A."/>
            <person name="Antonio M."/>
            <person name="Oren A."/>
            <person name="Chaudhuri R.R."/>
            <person name="La Ragione R."/>
            <person name="Hildebrand F."/>
            <person name="Pallen M.J."/>
        </authorList>
    </citation>
    <scope>NUCLEOTIDE SEQUENCE</scope>
    <source>
        <strain evidence="2">ChiGjej4B4-7305</strain>
    </source>
</reference>
<dbReference type="InterPro" id="IPR050490">
    <property type="entry name" value="Bact_solute-bd_prot1"/>
</dbReference>
<dbReference type="PROSITE" id="PS51257">
    <property type="entry name" value="PROKAR_LIPOPROTEIN"/>
    <property type="match status" value="1"/>
</dbReference>
<protein>
    <submittedName>
        <fullName evidence="2">Extracellular solute-binding protein</fullName>
    </submittedName>
</protein>
<dbReference type="EMBL" id="DXBY01000349">
    <property type="protein sequence ID" value="HIZ38197.1"/>
    <property type="molecule type" value="Genomic_DNA"/>
</dbReference>
<accession>A0A9D2J6S6</accession>
<evidence type="ECO:0000256" key="1">
    <source>
        <dbReference type="SAM" id="SignalP"/>
    </source>
</evidence>
<feature type="chain" id="PRO_5038932286" evidence="1">
    <location>
        <begin position="23"/>
        <end position="436"/>
    </location>
</feature>
<evidence type="ECO:0000313" key="3">
    <source>
        <dbReference type="Proteomes" id="UP000824037"/>
    </source>
</evidence>
<reference evidence="2" key="2">
    <citation type="submission" date="2021-04" db="EMBL/GenBank/DDBJ databases">
        <authorList>
            <person name="Gilroy R."/>
        </authorList>
    </citation>
    <scope>NUCLEOTIDE SEQUENCE</scope>
    <source>
        <strain evidence="2">ChiGjej4B4-7305</strain>
    </source>
</reference>